<dbReference type="RefSeq" id="WP_245786539.1">
    <property type="nucleotide sequence ID" value="NZ_FOFV01000019.1"/>
</dbReference>
<evidence type="ECO:0000313" key="2">
    <source>
        <dbReference type="EMBL" id="SES24496.1"/>
    </source>
</evidence>
<dbReference type="STRING" id="65499.SAMN04488000_11981"/>
<organism evidence="2 3">
    <name type="scientific">Lentzea albida</name>
    <dbReference type="NCBI Taxonomy" id="65499"/>
    <lineage>
        <taxon>Bacteria</taxon>
        <taxon>Bacillati</taxon>
        <taxon>Actinomycetota</taxon>
        <taxon>Actinomycetes</taxon>
        <taxon>Pseudonocardiales</taxon>
        <taxon>Pseudonocardiaceae</taxon>
        <taxon>Lentzea</taxon>
    </lineage>
</organism>
<feature type="region of interest" description="Disordered" evidence="1">
    <location>
        <begin position="43"/>
        <end position="85"/>
    </location>
</feature>
<gene>
    <name evidence="2" type="ORF">SAMN04488000_11981</name>
</gene>
<dbReference type="EMBL" id="FOFV01000019">
    <property type="protein sequence ID" value="SES24496.1"/>
    <property type="molecule type" value="Genomic_DNA"/>
</dbReference>
<keyword evidence="3" id="KW-1185">Reference proteome</keyword>
<proteinExistence type="predicted"/>
<accession>A0A1H9VRY6</accession>
<dbReference type="Proteomes" id="UP000199503">
    <property type="component" value="Unassembled WGS sequence"/>
</dbReference>
<evidence type="ECO:0000313" key="3">
    <source>
        <dbReference type="Proteomes" id="UP000199503"/>
    </source>
</evidence>
<protein>
    <submittedName>
        <fullName evidence="2">Uncharacterized protein</fullName>
    </submittedName>
</protein>
<evidence type="ECO:0000256" key="1">
    <source>
        <dbReference type="SAM" id="MobiDB-lite"/>
    </source>
</evidence>
<dbReference type="AlphaFoldDB" id="A0A1H9VRY6"/>
<sequence>MLRRGGYDGSRPVRLIGCDAGSNDFAQQLSRHLDAPVLAPTKPAWTDSHGRVFTSDPEILPDGTRSKTGDDGFAPGTHDKDRDAGVGITVESDYLPQHLLDGTRVGEKQL</sequence>
<name>A0A1H9VRY6_9PSEU</name>
<reference evidence="3" key="1">
    <citation type="submission" date="2016-10" db="EMBL/GenBank/DDBJ databases">
        <authorList>
            <person name="Varghese N."/>
            <person name="Submissions S."/>
        </authorList>
    </citation>
    <scope>NUCLEOTIDE SEQUENCE [LARGE SCALE GENOMIC DNA]</scope>
    <source>
        <strain evidence="3">DSM 44437</strain>
    </source>
</reference>